<evidence type="ECO:0000313" key="5">
    <source>
        <dbReference type="EMBL" id="MBO2991040.1"/>
    </source>
</evidence>
<dbReference type="SMART" id="SM00344">
    <property type="entry name" value="HTH_ASNC"/>
    <property type="match status" value="2"/>
</dbReference>
<dbReference type="SUPFAM" id="SSF54909">
    <property type="entry name" value="Dimeric alpha+beta barrel"/>
    <property type="match status" value="2"/>
</dbReference>
<dbReference type="Gene3D" id="1.10.10.10">
    <property type="entry name" value="Winged helix-like DNA-binding domain superfamily/Winged helix DNA-binding domain"/>
    <property type="match status" value="2"/>
</dbReference>
<dbReference type="PRINTS" id="PR00033">
    <property type="entry name" value="HTHASNC"/>
</dbReference>
<gene>
    <name evidence="5" type="ORF">J4H85_13650</name>
</gene>
<name>A0A939QF86_9MICO</name>
<dbReference type="Proteomes" id="UP000668403">
    <property type="component" value="Unassembled WGS sequence"/>
</dbReference>
<dbReference type="InterPro" id="IPR011008">
    <property type="entry name" value="Dimeric_a/b-barrel"/>
</dbReference>
<feature type="domain" description="HTH asnC-type" evidence="4">
    <location>
        <begin position="163"/>
        <end position="210"/>
    </location>
</feature>
<protein>
    <submittedName>
        <fullName evidence="5">Lrp/AsnC family transcriptional regulator</fullName>
    </submittedName>
</protein>
<sequence length="306" mass="32880">MTHDHSSGSVHLRGDGPDAALIRALHAAPRASVSELAETVHETRATVSTRLRELVDSEAIRVTAAVNPGYLGLTVIAHISVACHTSIAEVTEYARERDEIVLVSAVSGQYHCVMEARVRTHEDLQRLLREFRELPSVAKLSTLIYSRVLRGAIAHDTFSPVTVDRIDTQIIGLLRADGRASLRSLADTVSLSPSAVRMRLRRLLDSRVVKIGVVEASGRRGARMLMGVGIGIGAGGDGVAAALRNDPAVDFAAESVGEFDAIATISGATSVALLEGVERLRRLHGVVRTATWSHLQTIKEDYTSFG</sequence>
<evidence type="ECO:0000256" key="2">
    <source>
        <dbReference type="ARBA" id="ARBA00023125"/>
    </source>
</evidence>
<keyword evidence="3" id="KW-0804">Transcription</keyword>
<proteinExistence type="predicted"/>
<dbReference type="GO" id="GO:0043565">
    <property type="term" value="F:sequence-specific DNA binding"/>
    <property type="evidence" value="ECO:0007669"/>
    <property type="project" value="InterPro"/>
</dbReference>
<dbReference type="EMBL" id="JAGFBF010000006">
    <property type="protein sequence ID" value="MBO2991040.1"/>
    <property type="molecule type" value="Genomic_DNA"/>
</dbReference>
<keyword evidence="1" id="KW-0805">Transcription regulation</keyword>
<dbReference type="Pfam" id="PF01037">
    <property type="entry name" value="AsnC_trans_reg"/>
    <property type="match status" value="1"/>
</dbReference>
<dbReference type="Gene3D" id="3.30.70.920">
    <property type="match status" value="2"/>
</dbReference>
<evidence type="ECO:0000256" key="1">
    <source>
        <dbReference type="ARBA" id="ARBA00023015"/>
    </source>
</evidence>
<comment type="caution">
    <text evidence="5">The sequence shown here is derived from an EMBL/GenBank/DDBJ whole genome shotgun (WGS) entry which is preliminary data.</text>
</comment>
<reference evidence="5" key="1">
    <citation type="submission" date="2021-03" db="EMBL/GenBank/DDBJ databases">
        <title>Leucobacter chromiisoli sp. nov., isolated from chromium-containing soil of chemical plant.</title>
        <authorList>
            <person name="Xu Z."/>
        </authorList>
    </citation>
    <scope>NUCLEOTIDE SEQUENCE</scope>
    <source>
        <strain evidence="5">K 70/01</strain>
    </source>
</reference>
<dbReference type="PANTHER" id="PTHR30154:SF34">
    <property type="entry name" value="TRANSCRIPTIONAL REGULATOR AZLB"/>
    <property type="match status" value="1"/>
</dbReference>
<keyword evidence="2" id="KW-0238">DNA-binding</keyword>
<evidence type="ECO:0000313" key="6">
    <source>
        <dbReference type="Proteomes" id="UP000668403"/>
    </source>
</evidence>
<dbReference type="PROSITE" id="PS50956">
    <property type="entry name" value="HTH_ASNC_2"/>
    <property type="match status" value="1"/>
</dbReference>
<dbReference type="RefSeq" id="WP_208240758.1">
    <property type="nucleotide sequence ID" value="NZ_BAAAQU010000001.1"/>
</dbReference>
<dbReference type="PANTHER" id="PTHR30154">
    <property type="entry name" value="LEUCINE-RESPONSIVE REGULATORY PROTEIN"/>
    <property type="match status" value="1"/>
</dbReference>
<dbReference type="InterPro" id="IPR000485">
    <property type="entry name" value="AsnC-type_HTH_dom"/>
</dbReference>
<dbReference type="InterPro" id="IPR019887">
    <property type="entry name" value="Tscrpt_reg_AsnC/Lrp_C"/>
</dbReference>
<dbReference type="SUPFAM" id="SSF46785">
    <property type="entry name" value="Winged helix' DNA-binding domain"/>
    <property type="match status" value="2"/>
</dbReference>
<dbReference type="AlphaFoldDB" id="A0A939QF86"/>
<dbReference type="GO" id="GO:0005829">
    <property type="term" value="C:cytosol"/>
    <property type="evidence" value="ECO:0007669"/>
    <property type="project" value="TreeGrafter"/>
</dbReference>
<keyword evidence="6" id="KW-1185">Reference proteome</keyword>
<evidence type="ECO:0000256" key="3">
    <source>
        <dbReference type="ARBA" id="ARBA00023163"/>
    </source>
</evidence>
<dbReference type="InterPro" id="IPR019888">
    <property type="entry name" value="Tscrpt_reg_AsnC-like"/>
</dbReference>
<dbReference type="Pfam" id="PF13404">
    <property type="entry name" value="HTH_AsnC-type"/>
    <property type="match status" value="2"/>
</dbReference>
<dbReference type="InterPro" id="IPR036388">
    <property type="entry name" value="WH-like_DNA-bd_sf"/>
</dbReference>
<dbReference type="InterPro" id="IPR036390">
    <property type="entry name" value="WH_DNA-bd_sf"/>
</dbReference>
<evidence type="ECO:0000259" key="4">
    <source>
        <dbReference type="PROSITE" id="PS50956"/>
    </source>
</evidence>
<organism evidence="5 6">
    <name type="scientific">Leucobacter tardus</name>
    <dbReference type="NCBI Taxonomy" id="501483"/>
    <lineage>
        <taxon>Bacteria</taxon>
        <taxon>Bacillati</taxon>
        <taxon>Actinomycetota</taxon>
        <taxon>Actinomycetes</taxon>
        <taxon>Micrococcales</taxon>
        <taxon>Microbacteriaceae</taxon>
        <taxon>Leucobacter</taxon>
    </lineage>
</organism>
<accession>A0A939QF86</accession>
<dbReference type="GO" id="GO:0043200">
    <property type="term" value="P:response to amino acid"/>
    <property type="evidence" value="ECO:0007669"/>
    <property type="project" value="TreeGrafter"/>
</dbReference>